<feature type="compositionally biased region" description="Basic residues" evidence="1">
    <location>
        <begin position="476"/>
        <end position="485"/>
    </location>
</feature>
<reference evidence="3 4" key="1">
    <citation type="journal article" date="2014" name="Nature">
        <title>The genome of the recently domesticated crop plant sugar beet (Beta vulgaris).</title>
        <authorList>
            <person name="Dohm J.C."/>
            <person name="Minoche A.E."/>
            <person name="Holtgrawe D."/>
            <person name="Capella-Gutierrez S."/>
            <person name="Zakrzewski F."/>
            <person name="Tafer H."/>
            <person name="Rupp O."/>
            <person name="Sorensen T.R."/>
            <person name="Stracke R."/>
            <person name="Reinhardt R."/>
            <person name="Goesmann A."/>
            <person name="Kraft T."/>
            <person name="Schulz B."/>
            <person name="Stadler P.F."/>
            <person name="Schmidt T."/>
            <person name="Gabaldon T."/>
            <person name="Lehrach H."/>
            <person name="Weisshaar B."/>
            <person name="Himmelbauer H."/>
        </authorList>
    </citation>
    <scope>NUCLEOTIDE SEQUENCE [LARGE SCALE GENOMIC DNA]</scope>
    <source>
        <tissue evidence="3">Taproot</tissue>
    </source>
</reference>
<name>A0A0J8FGA2_BETVV</name>
<dbReference type="PANTHER" id="PTHR32387:SF0">
    <property type="entry name" value="PROTEIN NO VEIN"/>
    <property type="match status" value="1"/>
</dbReference>
<dbReference type="PANTHER" id="PTHR32387">
    <property type="entry name" value="WU:FJ29H11"/>
    <property type="match status" value="1"/>
</dbReference>
<feature type="compositionally biased region" description="Pro residues" evidence="1">
    <location>
        <begin position="15"/>
        <end position="33"/>
    </location>
</feature>
<dbReference type="OMA" id="PLEVHVN"/>
<feature type="region of interest" description="Disordered" evidence="1">
    <location>
        <begin position="2597"/>
        <end position="2616"/>
    </location>
</feature>
<feature type="domain" description="Protein NO VEIN C-terminal" evidence="2">
    <location>
        <begin position="2624"/>
        <end position="2707"/>
    </location>
</feature>
<evidence type="ECO:0000256" key="1">
    <source>
        <dbReference type="SAM" id="MobiDB-lite"/>
    </source>
</evidence>
<dbReference type="KEGG" id="bvg:104889802"/>
<feature type="compositionally biased region" description="Polar residues" evidence="1">
    <location>
        <begin position="415"/>
        <end position="425"/>
    </location>
</feature>
<organism evidence="3 4">
    <name type="scientific">Beta vulgaris subsp. vulgaris</name>
    <name type="common">Beet</name>
    <dbReference type="NCBI Taxonomy" id="3555"/>
    <lineage>
        <taxon>Eukaryota</taxon>
        <taxon>Viridiplantae</taxon>
        <taxon>Streptophyta</taxon>
        <taxon>Embryophyta</taxon>
        <taxon>Tracheophyta</taxon>
        <taxon>Spermatophyta</taxon>
        <taxon>Magnoliopsida</taxon>
        <taxon>eudicotyledons</taxon>
        <taxon>Gunneridae</taxon>
        <taxon>Pentapetalae</taxon>
        <taxon>Caryophyllales</taxon>
        <taxon>Chenopodiaceae</taxon>
        <taxon>Betoideae</taxon>
        <taxon>Beta</taxon>
    </lineage>
</organism>
<dbReference type="NCBIfam" id="NF047352">
    <property type="entry name" value="P_loop_sacsin"/>
    <property type="match status" value="1"/>
</dbReference>
<dbReference type="eggNOG" id="ENOG502QQIR">
    <property type="taxonomic scope" value="Eukaryota"/>
</dbReference>
<dbReference type="InterPro" id="IPR036890">
    <property type="entry name" value="HATPase_C_sf"/>
</dbReference>
<feature type="region of interest" description="Disordered" evidence="1">
    <location>
        <begin position="453"/>
        <end position="510"/>
    </location>
</feature>
<gene>
    <name evidence="3" type="ORF">BVRB_3g065790</name>
</gene>
<dbReference type="GO" id="GO:0010305">
    <property type="term" value="P:leaf vascular tissue pattern formation"/>
    <property type="evidence" value="ECO:0007669"/>
    <property type="project" value="TreeGrafter"/>
</dbReference>
<sequence>MDNNHRPQRFHQSRGPPPPLQPQSQPQPQPPQAQPQQYDPNLLLLQSMGMGMNLLFPQNQIQNPNLSFPNPNFNNNLNNNFPIYHNHPAFLQHNTPNLSSSPHSFSHNNNNNFINNSTHNQQQQNPNFPLQRNNHSAITADRKVTLDKIEAAIATVRHQFIQAADHISSSKLLQCALVKLQAHSLDSFGFQLHEVPSLHHLTLIEAKINAFIRCYVAAHKIITVFDLQEALCKNEGIQKFEELQLGPFIRHPLVMHYFALTKDVDQVYKISTEEVVNHLSLFLCKKYDKVQIEDFVQFLANHYKVKNPLLLGLRIKSLGMHIGFLQKARKAESIVLKNIAKAMEERLDKPKKKRPLFSLEKKELDDRFSVMTERITDFASVNKDFRGKHIRFDSSSSDEDQGTTDNSDNEETRNDSFTSNQCQSSVKRKSGDRVSSCPYPSVAEEMTRLGLKGEINDHSSPCSESLKCNQKSELPKKKRKLKSQSHGKAIQQGPFLLSGSTEEKDRDDTDNDSIRMFITTWKEACRENSTIEVLVKMLRFYKISGPQRKKITKAFSAHPLVGLLNVAVTSIRRGMWDSMYDTFQFMGELGQANPQANGLTEYESIDIEPIEKDSNLLSRGTSKPASCANMEDIVRKASEYLAESNVFPGGSSLVDRVLMFAKGLSRCEAWLAEQFSVNDFKLLGHGDFFSFLECNISLLPKELLNFIRGEVQKHQLLEVCMIQQQLVMLLSQASSSLWEEDVVTKEKISELLVRQFPLVSFKVIESATTQELLNFVEKHRGRLASNCVIFSASLSGTSTYVDSTGADVNDMCDSSGPITDVAQINGKLGSVTSKDAINILLRAPFLSDLNLWLHWDLVYAPSLGPFLEWLLTEVNVEGLLCLLTRDGKIIRIDHLASGDLFFEALLKENAYQVAVQLLSLFSLSGGKRHVPLSLLKCQARQGFEVIMANFMQNMDYNDCQRNEKAPRENEPLGCRSSTGIVKNFNGVNSAMVLVSRIVIDCLVFLPSEFRCFAADVLLAGLQSLVKDAASAILVQCKGKERLILHEIGFSLGITEWIHDHHSVCPITDINSLMSSGAPSLTSLRSDVKGFDFTQSSSTISSSAVDKDELCKNDTDTSIPVDSSAAQHSENNLSHHIAEQGIKEAALVIESIRRDEFGLDPNISDMESSLLKKQHARLGRALHCLSEELYSQDSHFLLELVQNADDNIYPENVEPTLTFILHDTGITVLNNERGFTAKNIRALCDVGNSTKKGSSAGYIGQKGIGFKSVFRVTDAPEIHSNGFHMKFDIGQGQIGFVLPTIVPPCDFEMLKRLVPEDDFQKGDCWNTCIVLPFKSKLLVGSALSSVLSMFSDLHPSLLIFLHRLQCIKLRNMINNSLVIMKKEIVGDGIVKVSHGKEEMTWFVASNKLHPKAIRPNVHMTEISMALTLNESVDGDYEPLLAQQPVFAFLPLRTYGLKFILQADFVLPSSREEVDGDSPWNQWLLSEFPALFVGAEKSFCSLSCFRENPAKAVNAYMSFVPLMGEVHGFFSGLPRMIIAKLRQSNCLLQEGCKNKWVPPCKVLRGWNEQAQILLPDTLLYEHLGLGLLHKDVNLSDALARALNIEEYGPKILVQFISSLGRVKDGIKSMGLHWLFSWLNELHIQSYAPNSRISGTEMDLLNSLKKVPFIPLSDGTYSSLDEGTIWFHSDFTSTGLDGELGYEAFPCLYATLRIVSPALFSEACADVALISNCTRMLQTIGVQQMSAHELVRIHVLPSISDDRLTDKSKQLMTEYLAFVMLHLHSNCVDCHIESDYIISELCSKALILTNHGYIRPVEIPIHFSKEFGNFVDAKKLISGLDCKWHVVDDMYLKHPITESMPCGLLKWREFFQKLGVTDFVKVVPAEKSVADLSPPMLNQMICDRNLMSPGLVVRDWESPELVHMLSLLSRDGSQERCKYLLETLDLLWDDHYSDKIFGSSSSNSRLNDFSFKSSLWHCISDTRWVVSSVDNELHRPSELFYDCDDVRSIFGCHAPYAVPKVKTVKLVTEIGFKTQVTLDDALTMLHTWRTSESTFTASLLQMSKLYSFVWKEMATCRQQVLDTLNSGPFIFIPCASIKLYEDVVAGVFLSPEEVYWDDSTGALDYRKNVEFSPGTSSVALSKTLCSIYPGLRDFFVNECGVHEAPSFSHYLQILQQLSGNSSPRQAANAVFQVLLKWSHGLKCDALSSDDISYLKECLLQSEFRILPALQDKWVSLHPSFGLVCWSDDDALKKELKHKDNIEFLYFGELMDNEKEMLETNVSVLLQNLGIPAVSKVVSREAIYYGPVDCGFKSSMVAWVLPFAQRYLYNLHLERYSQLKQSEGDLHHLKVFVVEKLFYHYVIKRCDYSSKKRTECSSLLQGNILYTTRESDSHSVFMELSRLFFDGAPELHLANFLHMITTMAESGSTEEQMEFFILNSQKMAKLPIEESVWSLSSPLSLLENDEALTGNALLTDTNDQLASKSKKKSTHSSWPPVDWNTAPGFSSSRARGMRTQPVLMDQSGNTESVKGLLEGVMEEEAKVILTEINEDVFIEDAGLIEPDSSFLPLSEDQTDHVCNQPRAIEALADPTNVIVETLCPEEGQSKSRDQHLSNTPGAQEAMRTGRIGELVAFRYFAGKADGKEVNWVNQEKETGLPFDIVIGNEQNREYIEVKASRYAKKDWFVISTREWQFATEKGDSFSIAYVLLSGQNLARIIVYKNPVKLCQLGKLQLTVMIPKSYQEPF</sequence>
<feature type="region of interest" description="Disordered" evidence="1">
    <location>
        <begin position="391"/>
        <end position="439"/>
    </location>
</feature>
<evidence type="ECO:0000313" key="3">
    <source>
        <dbReference type="EMBL" id="KMT14856.1"/>
    </source>
</evidence>
<keyword evidence="4" id="KW-1185">Reference proteome</keyword>
<accession>A0A0J8FGA2</accession>
<dbReference type="Gramene" id="KMT14856">
    <property type="protein sequence ID" value="KMT14856"/>
    <property type="gene ID" value="BVRB_3g065790"/>
</dbReference>
<dbReference type="SUPFAM" id="SSF55874">
    <property type="entry name" value="ATPase domain of HSP90 chaperone/DNA topoisomerase II/histidine kinase"/>
    <property type="match status" value="1"/>
</dbReference>
<feature type="compositionally biased region" description="Polar residues" evidence="1">
    <location>
        <begin position="458"/>
        <end position="469"/>
    </location>
</feature>
<dbReference type="GO" id="GO:0005634">
    <property type="term" value="C:nucleus"/>
    <property type="evidence" value="ECO:0007669"/>
    <property type="project" value="TreeGrafter"/>
</dbReference>
<evidence type="ECO:0000313" key="4">
    <source>
        <dbReference type="Proteomes" id="UP000035740"/>
    </source>
</evidence>
<proteinExistence type="predicted"/>
<feature type="compositionally biased region" description="Basic residues" evidence="1">
    <location>
        <begin position="1"/>
        <end position="12"/>
    </location>
</feature>
<dbReference type="Pfam" id="PF13020">
    <property type="entry name" value="NOV_C"/>
    <property type="match status" value="1"/>
</dbReference>
<protein>
    <recommendedName>
        <fullName evidence="2">Protein NO VEIN C-terminal domain-containing protein</fullName>
    </recommendedName>
</protein>
<dbReference type="EMBL" id="KQ090066">
    <property type="protein sequence ID" value="KMT14856.1"/>
    <property type="molecule type" value="Genomic_DNA"/>
</dbReference>
<evidence type="ECO:0000259" key="2">
    <source>
        <dbReference type="Pfam" id="PF13020"/>
    </source>
</evidence>
<feature type="region of interest" description="Disordered" evidence="1">
    <location>
        <begin position="2475"/>
        <end position="2521"/>
    </location>
</feature>
<feature type="region of interest" description="Disordered" evidence="1">
    <location>
        <begin position="1"/>
        <end position="37"/>
    </location>
</feature>
<dbReference type="Gene3D" id="3.30.565.10">
    <property type="entry name" value="Histidine kinase-like ATPase, C-terminal domain"/>
    <property type="match status" value="1"/>
</dbReference>
<dbReference type="OrthoDB" id="1262810at2759"/>
<dbReference type="GO" id="GO:0009793">
    <property type="term" value="P:embryo development ending in seed dormancy"/>
    <property type="evidence" value="ECO:0007669"/>
    <property type="project" value="TreeGrafter"/>
</dbReference>
<dbReference type="Proteomes" id="UP000035740">
    <property type="component" value="Chromosome 3"/>
</dbReference>
<dbReference type="InterPro" id="IPR052957">
    <property type="entry name" value="Auxin_embryo_med"/>
</dbReference>
<dbReference type="GO" id="GO:0048364">
    <property type="term" value="P:root development"/>
    <property type="evidence" value="ECO:0007669"/>
    <property type="project" value="TreeGrafter"/>
</dbReference>
<dbReference type="InterPro" id="IPR024975">
    <property type="entry name" value="NOV_C"/>
</dbReference>